<dbReference type="Pfam" id="PF06439">
    <property type="entry name" value="3keto-disac_hyd"/>
    <property type="match status" value="1"/>
</dbReference>
<evidence type="ECO:0000313" key="3">
    <source>
        <dbReference type="Proteomes" id="UP000214646"/>
    </source>
</evidence>
<reference evidence="3" key="1">
    <citation type="submission" date="2017-06" db="EMBL/GenBank/DDBJ databases">
        <title>Genome analysis of Fimbriiglobus ruber SP5, the first member of the order Planctomycetales with confirmed chitinolytic capability.</title>
        <authorList>
            <person name="Ravin N.V."/>
            <person name="Rakitin A.L."/>
            <person name="Ivanova A.A."/>
            <person name="Beletsky A.V."/>
            <person name="Kulichevskaya I.S."/>
            <person name="Mardanov A.V."/>
            <person name="Dedysh S.N."/>
        </authorList>
    </citation>
    <scope>NUCLEOTIDE SEQUENCE [LARGE SCALE GENOMIC DNA]</scope>
    <source>
        <strain evidence="3">SP5</strain>
    </source>
</reference>
<gene>
    <name evidence="2" type="ORF">FRUB_07772</name>
</gene>
<feature type="domain" description="3-keto-alpha-glucoside-1,2-lyase/3-keto-2-hydroxy-glucal hydratase" evidence="1">
    <location>
        <begin position="5"/>
        <end position="68"/>
    </location>
</feature>
<dbReference type="Gene3D" id="2.60.120.560">
    <property type="entry name" value="Exo-inulinase, domain 1"/>
    <property type="match status" value="1"/>
</dbReference>
<comment type="caution">
    <text evidence="2">The sequence shown here is derived from an EMBL/GenBank/DDBJ whole genome shotgun (WGS) entry which is preliminary data.</text>
</comment>
<dbReference type="AlphaFoldDB" id="A0A225DB13"/>
<accession>A0A225DB13</accession>
<dbReference type="GO" id="GO:0016787">
    <property type="term" value="F:hydrolase activity"/>
    <property type="evidence" value="ECO:0007669"/>
    <property type="project" value="InterPro"/>
</dbReference>
<keyword evidence="3" id="KW-1185">Reference proteome</keyword>
<evidence type="ECO:0000313" key="2">
    <source>
        <dbReference type="EMBL" id="OWK38652.1"/>
    </source>
</evidence>
<dbReference type="Proteomes" id="UP000214646">
    <property type="component" value="Unassembled WGS sequence"/>
</dbReference>
<proteinExistence type="predicted"/>
<organism evidence="2 3">
    <name type="scientific">Fimbriiglobus ruber</name>
    <dbReference type="NCBI Taxonomy" id="1908690"/>
    <lineage>
        <taxon>Bacteria</taxon>
        <taxon>Pseudomonadati</taxon>
        <taxon>Planctomycetota</taxon>
        <taxon>Planctomycetia</taxon>
        <taxon>Gemmatales</taxon>
        <taxon>Gemmataceae</taxon>
        <taxon>Fimbriiglobus</taxon>
    </lineage>
</organism>
<name>A0A225DB13_9BACT</name>
<dbReference type="EMBL" id="NIDE01000014">
    <property type="protein sequence ID" value="OWK38652.1"/>
    <property type="molecule type" value="Genomic_DNA"/>
</dbReference>
<protein>
    <recommendedName>
        <fullName evidence="1">3-keto-alpha-glucoside-1,2-lyase/3-keto-2-hydroxy-glucal hydratase domain-containing protein</fullName>
    </recommendedName>
</protein>
<evidence type="ECO:0000259" key="1">
    <source>
        <dbReference type="Pfam" id="PF06439"/>
    </source>
</evidence>
<dbReference type="InterPro" id="IPR010496">
    <property type="entry name" value="AL/BT2_dom"/>
</dbReference>
<sequence>MKKADGPNPPANDWMTVEIIARGNVFTVKINGKIVTEFTDEDEKRPTKGYSGFHVNGKKAAVQIRKAEVLPFSPLPTTK</sequence>